<dbReference type="OrthoDB" id="305760at2"/>
<dbReference type="AlphaFoldDB" id="A0A4R9GM76"/>
<dbReference type="SUPFAM" id="SSF53448">
    <property type="entry name" value="Nucleotide-diphospho-sugar transferases"/>
    <property type="match status" value="1"/>
</dbReference>
<name>A0A4R9GM76_9LEPT</name>
<evidence type="ECO:0000313" key="2">
    <source>
        <dbReference type="EMBL" id="TGK17280.1"/>
    </source>
</evidence>
<feature type="domain" description="Glycosyltransferase 2-like" evidence="1">
    <location>
        <begin position="15"/>
        <end position="155"/>
    </location>
</feature>
<keyword evidence="3" id="KW-1185">Reference proteome</keyword>
<evidence type="ECO:0000259" key="1">
    <source>
        <dbReference type="Pfam" id="PF00535"/>
    </source>
</evidence>
<dbReference type="InterPro" id="IPR001173">
    <property type="entry name" value="Glyco_trans_2-like"/>
</dbReference>
<dbReference type="Pfam" id="PF00535">
    <property type="entry name" value="Glycos_transf_2"/>
    <property type="match status" value="1"/>
</dbReference>
<dbReference type="PANTHER" id="PTHR22916:SF3">
    <property type="entry name" value="UDP-GLCNAC:BETAGAL BETA-1,3-N-ACETYLGLUCOSAMINYLTRANSFERASE-LIKE PROTEIN 1"/>
    <property type="match status" value="1"/>
</dbReference>
<proteinExistence type="predicted"/>
<dbReference type="Proteomes" id="UP000297855">
    <property type="component" value="Unassembled WGS sequence"/>
</dbReference>
<dbReference type="RefSeq" id="WP_135813969.1">
    <property type="nucleotide sequence ID" value="NZ_RQEV01000012.1"/>
</dbReference>
<sequence>MSANGRGTKEAPFVSVIMNCYNSEQYLREAIDSVYAQTYQNWEIIFWDNASTDSSAAIAKSYDSRLKYHSGTETVPLGAARNKAIEKASGELIAFLDCDDLWYPEKLEKQVPLFKDTEVSLVYCDTLFFNSNGYRKRLYSGTKAYTGYCFSRLLSRYFLSMETIILRKESLKNLDYWFDERFNMIEEADLFRRVAMTGKLAMVDEVLSMWRIHSNSWTWKKTELVWIETRMMLETYGRKYEDFFKRYAKEVEILTEGIVREEAVFLIKNGDIEKARQKLKANHSSFKNRLLYFSLLLPESWRISLLRLKGKIL</sequence>
<dbReference type="PANTHER" id="PTHR22916">
    <property type="entry name" value="GLYCOSYLTRANSFERASE"/>
    <property type="match status" value="1"/>
</dbReference>
<dbReference type="GO" id="GO:0016758">
    <property type="term" value="F:hexosyltransferase activity"/>
    <property type="evidence" value="ECO:0007669"/>
    <property type="project" value="UniProtKB-ARBA"/>
</dbReference>
<protein>
    <submittedName>
        <fullName evidence="2">Glycosyltransferase family 2 protein</fullName>
    </submittedName>
</protein>
<dbReference type="EMBL" id="RQEV01000012">
    <property type="protein sequence ID" value="TGK17280.1"/>
    <property type="molecule type" value="Genomic_DNA"/>
</dbReference>
<organism evidence="2 3">
    <name type="scientific">Leptospira fluminis</name>
    <dbReference type="NCBI Taxonomy" id="2484979"/>
    <lineage>
        <taxon>Bacteria</taxon>
        <taxon>Pseudomonadati</taxon>
        <taxon>Spirochaetota</taxon>
        <taxon>Spirochaetia</taxon>
        <taxon>Leptospirales</taxon>
        <taxon>Leptospiraceae</taxon>
        <taxon>Leptospira</taxon>
    </lineage>
</organism>
<evidence type="ECO:0000313" key="3">
    <source>
        <dbReference type="Proteomes" id="UP000297855"/>
    </source>
</evidence>
<comment type="caution">
    <text evidence="2">The sequence shown here is derived from an EMBL/GenBank/DDBJ whole genome shotgun (WGS) entry which is preliminary data.</text>
</comment>
<accession>A0A4R9GM76</accession>
<dbReference type="Gene3D" id="3.90.550.10">
    <property type="entry name" value="Spore Coat Polysaccharide Biosynthesis Protein SpsA, Chain A"/>
    <property type="match status" value="1"/>
</dbReference>
<gene>
    <name evidence="2" type="ORF">EHO61_12780</name>
</gene>
<keyword evidence="2" id="KW-0808">Transferase</keyword>
<reference evidence="2" key="1">
    <citation type="journal article" date="2019" name="PLoS Negl. Trop. Dis.">
        <title>Revisiting the worldwide diversity of Leptospira species in the environment.</title>
        <authorList>
            <person name="Vincent A.T."/>
            <person name="Schiettekatte O."/>
            <person name="Bourhy P."/>
            <person name="Veyrier F.J."/>
            <person name="Picardeau M."/>
        </authorList>
    </citation>
    <scope>NUCLEOTIDE SEQUENCE [LARGE SCALE GENOMIC DNA]</scope>
    <source>
        <strain evidence="2">SCS5</strain>
    </source>
</reference>
<dbReference type="InterPro" id="IPR029044">
    <property type="entry name" value="Nucleotide-diphossugar_trans"/>
</dbReference>